<dbReference type="FunFam" id="2.10.25.10:FF:000017">
    <property type="entry name" value="latent-transforming growth factor beta-binding protein 4 isoform X1"/>
    <property type="match status" value="1"/>
</dbReference>
<dbReference type="EMBL" id="KV471970">
    <property type="protein sequence ID" value="OCT55812.1"/>
    <property type="molecule type" value="Genomic_DNA"/>
</dbReference>
<dbReference type="PROSITE" id="PS00010">
    <property type="entry name" value="ASX_HYDROXYL"/>
    <property type="match status" value="1"/>
</dbReference>
<dbReference type="PANTHER" id="PTHR47333">
    <property type="entry name" value="VON WILLEBRAND FACTOR C AND EGF DOMAIN-CONTAINING PROTEIN"/>
    <property type="match status" value="1"/>
</dbReference>
<dbReference type="PROSITE" id="PS01187">
    <property type="entry name" value="EGF_CA"/>
    <property type="match status" value="1"/>
</dbReference>
<dbReference type="InterPro" id="IPR049883">
    <property type="entry name" value="NOTCH1_EGF-like"/>
</dbReference>
<keyword evidence="2" id="KW-0964">Secreted</keyword>
<evidence type="ECO:0000256" key="4">
    <source>
        <dbReference type="ARBA" id="ARBA00022729"/>
    </source>
</evidence>
<evidence type="ECO:0000259" key="9">
    <source>
        <dbReference type="PROSITE" id="PS50026"/>
    </source>
</evidence>
<evidence type="ECO:0000313" key="10">
    <source>
        <dbReference type="EMBL" id="OCT55812.1"/>
    </source>
</evidence>
<feature type="non-terminal residue" evidence="10">
    <location>
        <position position="1"/>
    </location>
</feature>
<comment type="subcellular location">
    <subcellularLocation>
        <location evidence="1">Secreted</location>
    </subcellularLocation>
</comment>
<proteinExistence type="predicted"/>
<dbReference type="SMART" id="SM00181">
    <property type="entry name" value="EGF"/>
    <property type="match status" value="3"/>
</dbReference>
<dbReference type="GO" id="GO:0005509">
    <property type="term" value="F:calcium ion binding"/>
    <property type="evidence" value="ECO:0007669"/>
    <property type="project" value="InterPro"/>
</dbReference>
<dbReference type="Gene3D" id="2.10.25.10">
    <property type="entry name" value="Laminin"/>
    <property type="match status" value="3"/>
</dbReference>
<keyword evidence="3 8" id="KW-0245">EGF-like domain</keyword>
<dbReference type="PANTHER" id="PTHR47333:SF4">
    <property type="entry name" value="EGF-LIKE DOMAIN-CONTAINING PROTEIN"/>
    <property type="match status" value="1"/>
</dbReference>
<evidence type="ECO:0000256" key="8">
    <source>
        <dbReference type="PROSITE-ProRule" id="PRU00076"/>
    </source>
</evidence>
<dbReference type="GO" id="GO:0005576">
    <property type="term" value="C:extracellular region"/>
    <property type="evidence" value="ECO:0007669"/>
    <property type="project" value="UniProtKB-SubCell"/>
</dbReference>
<gene>
    <name evidence="10" type="ORF">XELAEV_18003609mg</name>
</gene>
<evidence type="ECO:0000256" key="2">
    <source>
        <dbReference type="ARBA" id="ARBA00022525"/>
    </source>
</evidence>
<evidence type="ECO:0000256" key="3">
    <source>
        <dbReference type="ARBA" id="ARBA00022536"/>
    </source>
</evidence>
<accession>A0A974BPR7</accession>
<feature type="non-terminal residue" evidence="10">
    <location>
        <position position="166"/>
    </location>
</feature>
<dbReference type="FunFam" id="2.10.25.10:FF:000383">
    <property type="entry name" value="Hemicentin 1"/>
    <property type="match status" value="1"/>
</dbReference>
<protein>
    <recommendedName>
        <fullName evidence="9">EGF-like domain-containing protein</fullName>
    </recommendedName>
</protein>
<organism evidence="10">
    <name type="scientific">Xenopus laevis</name>
    <name type="common">African clawed frog</name>
    <dbReference type="NCBI Taxonomy" id="8355"/>
    <lineage>
        <taxon>Eukaryota</taxon>
        <taxon>Metazoa</taxon>
        <taxon>Chordata</taxon>
        <taxon>Craniata</taxon>
        <taxon>Vertebrata</taxon>
        <taxon>Euteleostomi</taxon>
        <taxon>Amphibia</taxon>
        <taxon>Batrachia</taxon>
        <taxon>Anura</taxon>
        <taxon>Pipoidea</taxon>
        <taxon>Pipidae</taxon>
        <taxon>Xenopodinae</taxon>
        <taxon>Xenopus</taxon>
        <taxon>Xenopus</taxon>
    </lineage>
</organism>
<dbReference type="PROSITE" id="PS01186">
    <property type="entry name" value="EGF_2"/>
    <property type="match status" value="1"/>
</dbReference>
<feature type="domain" description="EGF-like" evidence="9">
    <location>
        <begin position="72"/>
        <end position="109"/>
    </location>
</feature>
<reference evidence="10" key="1">
    <citation type="submission" date="2016-05" db="EMBL/GenBank/DDBJ databases">
        <title>WGS assembly of Xenopus laevis.</title>
        <authorList>
            <person name="Session A."/>
            <person name="Uno Y."/>
            <person name="Kwon T."/>
            <person name="Chapman J."/>
            <person name="Toyoda A."/>
            <person name="Takahashi S."/>
            <person name="Fukui A."/>
            <person name="Hikosaka A."/>
            <person name="Putnam N."/>
            <person name="Stites J."/>
            <person name="Van Heeringen S."/>
            <person name="Quigley I."/>
            <person name="Heinz S."/>
            <person name="Hellsten U."/>
            <person name="Lyons J."/>
            <person name="Suzuki A."/>
            <person name="Kondo M."/>
            <person name="Ogino H."/>
            <person name="Ochi H."/>
            <person name="Bogdanovic O."/>
            <person name="Lister R."/>
            <person name="Georgiou G."/>
            <person name="Paranjpe S."/>
            <person name="Van Kruijsbergen I."/>
            <person name="Mozaffari S."/>
            <person name="Shu S."/>
            <person name="Schmutz J."/>
            <person name="Jenkins J."/>
            <person name="Grimwood J."/>
            <person name="Carlson J."/>
            <person name="Mitros T."/>
            <person name="Simakov O."/>
            <person name="Heald R."/>
            <person name="Miller K."/>
            <person name="Haudenschild C."/>
            <person name="Kuroki Y."/>
            <person name="Tanaka T."/>
            <person name="Michiue T."/>
            <person name="Watanabe M."/>
            <person name="Kinoshita T."/>
            <person name="Ohta Y."/>
            <person name="Mawaribuchi S."/>
            <person name="Suzuki Y."/>
            <person name="Haramoto Y."/>
            <person name="Yamamoto T."/>
            <person name="Takagi C."/>
            <person name="Kitzman J."/>
            <person name="Shendure J."/>
            <person name="Nakayama T."/>
            <person name="Izutsu Y."/>
            <person name="Robert J."/>
            <person name="Dichmann D."/>
            <person name="Flajnik M."/>
            <person name="Houston D."/>
            <person name="Marcotte E."/>
            <person name="Wallingford J."/>
            <person name="Ito Y."/>
            <person name="Asashima M."/>
            <person name="Ueno N."/>
            <person name="Matsuda Y."/>
            <person name="Jan Veenstra G."/>
            <person name="Fujiyama A."/>
            <person name="Harland R."/>
            <person name="Taira M."/>
            <person name="Rokhsar D.S."/>
        </authorList>
    </citation>
    <scope>NUCLEOTIDE SEQUENCE</scope>
    <source>
        <strain evidence="10">J</strain>
        <tissue evidence="10">Blood</tissue>
    </source>
</reference>
<dbReference type="SUPFAM" id="SSF57196">
    <property type="entry name" value="EGF/Laminin"/>
    <property type="match status" value="1"/>
</dbReference>
<dbReference type="InterPro" id="IPR009030">
    <property type="entry name" value="Growth_fac_rcpt_cys_sf"/>
</dbReference>
<dbReference type="InterPro" id="IPR018097">
    <property type="entry name" value="EGF_Ca-bd_CS"/>
</dbReference>
<dbReference type="AlphaFoldDB" id="A0A974BPR7"/>
<sequence length="166" mass="18200">WFEGKTGLSQLCLDMICRSLVPSLFPDVDECFLGTHHCEAGQQCINTAGSYQCLLRCGPGFRPNAEGTACEDVDECAQSSPCQQRCLNTIGSYRCACDPGYQLRGTLCVDINECLRGVCQPQQQCKNTLGSYQCVENCPPGSTRSESGICSDIDECRDGSHRCRYN</sequence>
<comment type="caution">
    <text evidence="8">Lacks conserved residue(s) required for the propagation of feature annotation.</text>
</comment>
<dbReference type="SMART" id="SM00179">
    <property type="entry name" value="EGF_CA"/>
    <property type="match status" value="3"/>
</dbReference>
<dbReference type="CDD" id="cd00054">
    <property type="entry name" value="EGF_CA"/>
    <property type="match status" value="3"/>
</dbReference>
<dbReference type="SUPFAM" id="SSF57184">
    <property type="entry name" value="Growth factor receptor domain"/>
    <property type="match status" value="1"/>
</dbReference>
<dbReference type="InterPro" id="IPR000152">
    <property type="entry name" value="EGF-type_Asp/Asn_hydroxyl_site"/>
</dbReference>
<dbReference type="Pfam" id="PF07645">
    <property type="entry name" value="EGF_CA"/>
    <property type="match status" value="3"/>
</dbReference>
<name>A0A974BPR7_XENLA</name>
<dbReference type="InterPro" id="IPR052080">
    <property type="entry name" value="vWF_C/EGF_Fibrillin"/>
</dbReference>
<evidence type="ECO:0000256" key="7">
    <source>
        <dbReference type="ARBA" id="ARBA00023180"/>
    </source>
</evidence>
<dbReference type="PROSITE" id="PS50026">
    <property type="entry name" value="EGF_3"/>
    <property type="match status" value="1"/>
</dbReference>
<dbReference type="Proteomes" id="UP000694892">
    <property type="component" value="Unassembled WGS sequence"/>
</dbReference>
<keyword evidence="5" id="KW-0677">Repeat</keyword>
<keyword evidence="4" id="KW-0732">Signal</keyword>
<evidence type="ECO:0000256" key="6">
    <source>
        <dbReference type="ARBA" id="ARBA00023157"/>
    </source>
</evidence>
<evidence type="ECO:0000256" key="1">
    <source>
        <dbReference type="ARBA" id="ARBA00004613"/>
    </source>
</evidence>
<feature type="disulfide bond" evidence="8">
    <location>
        <begin position="76"/>
        <end position="86"/>
    </location>
</feature>
<keyword evidence="7" id="KW-0325">Glycoprotein</keyword>
<dbReference type="InterPro" id="IPR001881">
    <property type="entry name" value="EGF-like_Ca-bd_dom"/>
</dbReference>
<dbReference type="InterPro" id="IPR000742">
    <property type="entry name" value="EGF"/>
</dbReference>
<evidence type="ECO:0000256" key="5">
    <source>
        <dbReference type="ARBA" id="ARBA00022737"/>
    </source>
</evidence>
<keyword evidence="6 8" id="KW-1015">Disulfide bond</keyword>